<dbReference type="Pfam" id="PF09371">
    <property type="entry name" value="Tex_N"/>
    <property type="match status" value="1"/>
</dbReference>
<dbReference type="InterPro" id="IPR023319">
    <property type="entry name" value="Tex-like_HTH_dom_sf"/>
</dbReference>
<evidence type="ECO:0000313" key="3">
    <source>
        <dbReference type="EMBL" id="CAE7382963.1"/>
    </source>
</evidence>
<keyword evidence="4" id="KW-1185">Reference proteome</keyword>
<feature type="compositionally biased region" description="Basic and acidic residues" evidence="1">
    <location>
        <begin position="21"/>
        <end position="30"/>
    </location>
</feature>
<protein>
    <submittedName>
        <fullName evidence="3">YdcI protein</fullName>
    </submittedName>
</protein>
<feature type="domain" description="Tex-like protein N-terminal" evidence="2">
    <location>
        <begin position="121"/>
        <end position="187"/>
    </location>
</feature>
<dbReference type="InterPro" id="IPR018974">
    <property type="entry name" value="Tex-like_N"/>
</dbReference>
<name>A0A812QG46_9DINO</name>
<dbReference type="OrthoDB" id="995477at2759"/>
<evidence type="ECO:0000313" key="4">
    <source>
        <dbReference type="Proteomes" id="UP000601435"/>
    </source>
</evidence>
<comment type="caution">
    <text evidence="3">The sequence shown here is derived from an EMBL/GenBank/DDBJ whole genome shotgun (WGS) entry which is preliminary data.</text>
</comment>
<dbReference type="Gene3D" id="1.10.10.650">
    <property type="entry name" value="RuvA domain 2-like"/>
    <property type="match status" value="1"/>
</dbReference>
<evidence type="ECO:0000259" key="2">
    <source>
        <dbReference type="Pfam" id="PF09371"/>
    </source>
</evidence>
<feature type="non-terminal residue" evidence="3">
    <location>
        <position position="1"/>
    </location>
</feature>
<evidence type="ECO:0000256" key="1">
    <source>
        <dbReference type="SAM" id="MobiDB-lite"/>
    </source>
</evidence>
<dbReference type="Proteomes" id="UP000601435">
    <property type="component" value="Unassembled WGS sequence"/>
</dbReference>
<feature type="compositionally biased region" description="Basic and acidic residues" evidence="1">
    <location>
        <begin position="37"/>
        <end position="59"/>
    </location>
</feature>
<sequence>MDAMHQGPEFQAPAEGLQLQERLDDARTEILEASDQAAKDVESREAAEKLEKEKAEARGARSKARAGPGARAVTADLAEASAADFEGRAPKASEVFDDFPSLKEMEELLGGEPRALRDLAGWVAQQVGVDRCHVEAALQLLQDGGSVHFIASYRKEMTGCMKEQKLHDIEREMKRGLALETRRRQVALELQSRGQLTEERKKHLLEAGTEQDLDDIWAPFQHADGMGASMGVGMGA</sequence>
<dbReference type="AlphaFoldDB" id="A0A812QG46"/>
<dbReference type="SUPFAM" id="SSF158832">
    <property type="entry name" value="Tex N-terminal region-like"/>
    <property type="match status" value="1"/>
</dbReference>
<feature type="region of interest" description="Disordered" evidence="1">
    <location>
        <begin position="1"/>
        <end position="71"/>
    </location>
</feature>
<dbReference type="EMBL" id="CAJNJA010016533">
    <property type="protein sequence ID" value="CAE7382963.1"/>
    <property type="molecule type" value="Genomic_DNA"/>
</dbReference>
<accession>A0A812QG46</accession>
<gene>
    <name evidence="3" type="primary">ydcI</name>
    <name evidence="3" type="ORF">SNEC2469_LOCUS10369</name>
</gene>
<proteinExistence type="predicted"/>
<reference evidence="3" key="1">
    <citation type="submission" date="2021-02" db="EMBL/GenBank/DDBJ databases">
        <authorList>
            <person name="Dougan E. K."/>
            <person name="Rhodes N."/>
            <person name="Thang M."/>
            <person name="Chan C."/>
        </authorList>
    </citation>
    <scope>NUCLEOTIDE SEQUENCE</scope>
</reference>
<organism evidence="3 4">
    <name type="scientific">Symbiodinium necroappetens</name>
    <dbReference type="NCBI Taxonomy" id="1628268"/>
    <lineage>
        <taxon>Eukaryota</taxon>
        <taxon>Sar</taxon>
        <taxon>Alveolata</taxon>
        <taxon>Dinophyceae</taxon>
        <taxon>Suessiales</taxon>
        <taxon>Symbiodiniaceae</taxon>
        <taxon>Symbiodinium</taxon>
    </lineage>
</organism>